<keyword evidence="1 4" id="KW-0349">Heme</keyword>
<comment type="caution">
    <text evidence="6">The sequence shown here is derived from an EMBL/GenBank/DDBJ whole genome shotgun (WGS) entry which is preliminary data.</text>
</comment>
<dbReference type="PANTHER" id="PTHR35008">
    <property type="entry name" value="BLL4482 PROTEIN-RELATED"/>
    <property type="match status" value="1"/>
</dbReference>
<dbReference type="GO" id="GO:0020037">
    <property type="term" value="F:heme binding"/>
    <property type="evidence" value="ECO:0007669"/>
    <property type="project" value="InterPro"/>
</dbReference>
<name>A0A2S8G4C8_9BACT</name>
<dbReference type="InterPro" id="IPR051459">
    <property type="entry name" value="Cytochrome_c-type_DH"/>
</dbReference>
<accession>A0A2S8G4C8</accession>
<feature type="domain" description="Cytochrome c" evidence="5">
    <location>
        <begin position="294"/>
        <end position="412"/>
    </location>
</feature>
<evidence type="ECO:0000256" key="1">
    <source>
        <dbReference type="ARBA" id="ARBA00022617"/>
    </source>
</evidence>
<evidence type="ECO:0000313" key="6">
    <source>
        <dbReference type="EMBL" id="PQO39273.1"/>
    </source>
</evidence>
<feature type="domain" description="Cytochrome c" evidence="5">
    <location>
        <begin position="103"/>
        <end position="199"/>
    </location>
</feature>
<dbReference type="RefSeq" id="WP_105350617.1">
    <property type="nucleotide sequence ID" value="NZ_PUIA01000016.1"/>
</dbReference>
<reference evidence="6 7" key="1">
    <citation type="submission" date="2018-02" db="EMBL/GenBank/DDBJ databases">
        <title>Comparative genomes isolates from brazilian mangrove.</title>
        <authorList>
            <person name="Araujo J.E."/>
            <person name="Taketani R.G."/>
            <person name="Silva M.C.P."/>
            <person name="Loureco M.V."/>
            <person name="Andreote F.D."/>
        </authorList>
    </citation>
    <scope>NUCLEOTIDE SEQUENCE [LARGE SCALE GENOMIC DNA]</scope>
    <source>
        <strain evidence="6 7">HEX-2 MGV</strain>
    </source>
</reference>
<dbReference type="PROSITE" id="PS51257">
    <property type="entry name" value="PROKAR_LIPOPROTEIN"/>
    <property type="match status" value="1"/>
</dbReference>
<keyword evidence="3 4" id="KW-0408">Iron</keyword>
<dbReference type="InterPro" id="IPR009056">
    <property type="entry name" value="Cyt_c-like_dom"/>
</dbReference>
<dbReference type="SUPFAM" id="SSF46626">
    <property type="entry name" value="Cytochrome c"/>
    <property type="match status" value="2"/>
</dbReference>
<dbReference type="Pfam" id="PF13442">
    <property type="entry name" value="Cytochrome_CBB3"/>
    <property type="match status" value="2"/>
</dbReference>
<evidence type="ECO:0000256" key="4">
    <source>
        <dbReference type="PROSITE-ProRule" id="PRU00433"/>
    </source>
</evidence>
<dbReference type="GO" id="GO:0009055">
    <property type="term" value="F:electron transfer activity"/>
    <property type="evidence" value="ECO:0007669"/>
    <property type="project" value="InterPro"/>
</dbReference>
<sequence length="432" mass="47916">MRISQAPEFGGRHWAGGLVLAALVGAIVGCSSEPAQFELNRIAMHKSEVSLGANLDETYQIDPIAKILDETFGTPDDPKVPDVADIEEVMDLEHLKMAAGPYGSDEDGSPRGLYRQHCVHCHGITGNGAGPTAAFLNPYPRNFLSGKYKWKSTKTGSPPTHDDLKRVLVNGVPGTAMPSFALLPEDEVEALVQYVKYLSLRGELERNMLLEFSDLDTAVVKPAEKRSKEEQEYVASLSPEDLQEEKEDLEGAIQELTDPEVVLEEFLEPIVEGWAFAIDNVTEVPEKPESELAASIAAGRDLFFNKGGCATCHGQSGLGDGQTAEMFYDDWTEEYFDPKAPEHLEEFLALGALPPRKLDPRNLRMGNFRGGRRPVDVYWRIRNGIEGAKMPAAQQLSEEEIWHVVDYVRKGLPYDTLSKPPEHEQENVRVRN</sequence>
<dbReference type="PROSITE" id="PS51007">
    <property type="entry name" value="CYTC"/>
    <property type="match status" value="2"/>
</dbReference>
<proteinExistence type="predicted"/>
<protein>
    <recommendedName>
        <fullName evidence="5">Cytochrome c domain-containing protein</fullName>
    </recommendedName>
</protein>
<dbReference type="AlphaFoldDB" id="A0A2S8G4C8"/>
<dbReference type="Gene3D" id="1.10.760.10">
    <property type="entry name" value="Cytochrome c-like domain"/>
    <property type="match status" value="2"/>
</dbReference>
<evidence type="ECO:0000313" key="7">
    <source>
        <dbReference type="Proteomes" id="UP000240009"/>
    </source>
</evidence>
<organism evidence="6 7">
    <name type="scientific">Blastopirellula marina</name>
    <dbReference type="NCBI Taxonomy" id="124"/>
    <lineage>
        <taxon>Bacteria</taxon>
        <taxon>Pseudomonadati</taxon>
        <taxon>Planctomycetota</taxon>
        <taxon>Planctomycetia</taxon>
        <taxon>Pirellulales</taxon>
        <taxon>Pirellulaceae</taxon>
        <taxon>Blastopirellula</taxon>
    </lineage>
</organism>
<evidence type="ECO:0000259" key="5">
    <source>
        <dbReference type="PROSITE" id="PS51007"/>
    </source>
</evidence>
<evidence type="ECO:0000256" key="3">
    <source>
        <dbReference type="ARBA" id="ARBA00023004"/>
    </source>
</evidence>
<dbReference type="GO" id="GO:0046872">
    <property type="term" value="F:metal ion binding"/>
    <property type="evidence" value="ECO:0007669"/>
    <property type="project" value="UniProtKB-KW"/>
</dbReference>
<dbReference type="Proteomes" id="UP000240009">
    <property type="component" value="Unassembled WGS sequence"/>
</dbReference>
<dbReference type="PANTHER" id="PTHR35008:SF8">
    <property type="entry name" value="ALCOHOL DEHYDROGENASE CYTOCHROME C SUBUNIT"/>
    <property type="match status" value="1"/>
</dbReference>
<dbReference type="InterPro" id="IPR036909">
    <property type="entry name" value="Cyt_c-like_dom_sf"/>
</dbReference>
<evidence type="ECO:0000256" key="2">
    <source>
        <dbReference type="ARBA" id="ARBA00022723"/>
    </source>
</evidence>
<dbReference type="OrthoDB" id="9808312at2"/>
<keyword evidence="2 4" id="KW-0479">Metal-binding</keyword>
<dbReference type="EMBL" id="PUIA01000016">
    <property type="protein sequence ID" value="PQO39273.1"/>
    <property type="molecule type" value="Genomic_DNA"/>
</dbReference>
<gene>
    <name evidence="6" type="ORF">C5Y96_05295</name>
</gene>